<keyword evidence="1" id="KW-0812">Transmembrane</keyword>
<accession>A0AA91U066</accession>
<dbReference type="GO" id="GO:0000155">
    <property type="term" value="F:phosphorelay sensor kinase activity"/>
    <property type="evidence" value="ECO:0007669"/>
    <property type="project" value="InterPro"/>
</dbReference>
<gene>
    <name evidence="4" type="ORF">CO192_15990</name>
    <name evidence="5" type="ORF">EAO82_10125</name>
</gene>
<keyword evidence="1" id="KW-0472">Membrane</keyword>
<dbReference type="AlphaFoldDB" id="A0AA91U066"/>
<dbReference type="Proteomes" id="UP000344571">
    <property type="component" value="Chromosome"/>
</dbReference>
<protein>
    <recommendedName>
        <fullName evidence="8">Histidine kinase</fullName>
    </recommendedName>
</protein>
<dbReference type="Gene3D" id="3.30.565.10">
    <property type="entry name" value="Histidine kinase-like ATPase, C-terminal domain"/>
    <property type="match status" value="1"/>
</dbReference>
<keyword evidence="7" id="KW-1185">Reference proteome</keyword>
<reference evidence="4 6" key="1">
    <citation type="submission" date="2017-09" db="EMBL/GenBank/DDBJ databases">
        <title>Bacterial and phytoplankton interrelationship in Kongsfjorden, an Arctic fjord.</title>
        <authorList>
            <person name="Sinha R."/>
            <person name="Krishnan K."/>
        </authorList>
    </citation>
    <scope>NUCLEOTIDE SEQUENCE [LARGE SCALE GENOMIC DNA]</scope>
    <source>
        <strain evidence="4 6">58</strain>
    </source>
</reference>
<proteinExistence type="predicted"/>
<evidence type="ECO:0000259" key="3">
    <source>
        <dbReference type="Pfam" id="PF06580"/>
    </source>
</evidence>
<keyword evidence="1" id="KW-1133">Transmembrane helix</keyword>
<feature type="transmembrane region" description="Helical" evidence="1">
    <location>
        <begin position="117"/>
        <end position="138"/>
    </location>
</feature>
<dbReference type="InterPro" id="IPR010559">
    <property type="entry name" value="Sig_transdc_His_kin_internal"/>
</dbReference>
<feature type="transmembrane region" description="Helical" evidence="1">
    <location>
        <begin position="25"/>
        <end position="45"/>
    </location>
</feature>
<evidence type="ECO:0000313" key="6">
    <source>
        <dbReference type="Proteomes" id="UP000243750"/>
    </source>
</evidence>
<dbReference type="PANTHER" id="PTHR34220:SF9">
    <property type="entry name" value="SIGNAL TRANSDUCTION HISTIDINE KINASE INTERNAL REGION DOMAIN-CONTAINING PROTEIN"/>
    <property type="match status" value="1"/>
</dbReference>
<dbReference type="InterPro" id="IPR050640">
    <property type="entry name" value="Bact_2-comp_sensor_kinase"/>
</dbReference>
<dbReference type="Pfam" id="PF06580">
    <property type="entry name" value="His_kinase"/>
    <property type="match status" value="1"/>
</dbReference>
<dbReference type="Proteomes" id="UP000243750">
    <property type="component" value="Unassembled WGS sequence"/>
</dbReference>
<dbReference type="InterPro" id="IPR036890">
    <property type="entry name" value="HATPase_C_sf"/>
</dbReference>
<dbReference type="InterPro" id="IPR003594">
    <property type="entry name" value="HATPase_dom"/>
</dbReference>
<evidence type="ECO:0000313" key="4">
    <source>
        <dbReference type="EMBL" id="PCC98288.1"/>
    </source>
</evidence>
<evidence type="ECO:0008006" key="8">
    <source>
        <dbReference type="Google" id="ProtNLM"/>
    </source>
</evidence>
<feature type="domain" description="Signal transduction histidine kinase internal region" evidence="3">
    <location>
        <begin position="167"/>
        <end position="244"/>
    </location>
</feature>
<dbReference type="RefSeq" id="WP_096347545.1">
    <property type="nucleotide sequence ID" value="NZ_CP033116.1"/>
</dbReference>
<dbReference type="PANTHER" id="PTHR34220">
    <property type="entry name" value="SENSOR HISTIDINE KINASE YPDA"/>
    <property type="match status" value="1"/>
</dbReference>
<evidence type="ECO:0000256" key="1">
    <source>
        <dbReference type="SAM" id="Phobius"/>
    </source>
</evidence>
<sequence>MNIRSEHSDAHNAHEPSFWLKVPAWARWGGAIVFNTVIALFLTAIDYGGSLMVNWVFSQCIGLTITSFVVLSLGFIHVRPWRAVGLGLAVVLGSMLGTGLALVVTGVYQFEEPVSRAFWQAVFIGLVFGTGITLLAFYRERTLRTEQALDAERLKLLQGEKARVETELRLLQAQVEPHFLFNTLAILRGLIGRDPLAGRQLLDHLIDYLRASLSHSRCDHATLGEELALLDNYLTIMQFRMGERMTFSIKVPDELRSQPLAPMLLQPLVENAIRHGLEPKTGPGRMWINVSSTGDVIQMQVGDDGIGFSSSGAAGTGLANIRARLATLYEGRATLTLEDNDHGGVTATLRVPRA</sequence>
<dbReference type="EMBL" id="CP033116">
    <property type="protein sequence ID" value="QFY56697.1"/>
    <property type="molecule type" value="Genomic_DNA"/>
</dbReference>
<evidence type="ECO:0000259" key="2">
    <source>
        <dbReference type="Pfam" id="PF02518"/>
    </source>
</evidence>
<organism evidence="4 6">
    <name type="scientific">Halopseudomonas pelagia</name>
    <dbReference type="NCBI Taxonomy" id="553151"/>
    <lineage>
        <taxon>Bacteria</taxon>
        <taxon>Pseudomonadati</taxon>
        <taxon>Pseudomonadota</taxon>
        <taxon>Gammaproteobacteria</taxon>
        <taxon>Pseudomonadales</taxon>
        <taxon>Pseudomonadaceae</taxon>
        <taxon>Halopseudomonas</taxon>
    </lineage>
</organism>
<feature type="domain" description="Histidine kinase/HSP90-like ATPase" evidence="2">
    <location>
        <begin position="264"/>
        <end position="353"/>
    </location>
</feature>
<evidence type="ECO:0000313" key="5">
    <source>
        <dbReference type="EMBL" id="QFY56697.1"/>
    </source>
</evidence>
<dbReference type="EMBL" id="NWMT01000214">
    <property type="protein sequence ID" value="PCC98288.1"/>
    <property type="molecule type" value="Genomic_DNA"/>
</dbReference>
<dbReference type="Pfam" id="PF02518">
    <property type="entry name" value="HATPase_c"/>
    <property type="match status" value="1"/>
</dbReference>
<dbReference type="GO" id="GO:0016020">
    <property type="term" value="C:membrane"/>
    <property type="evidence" value="ECO:0007669"/>
    <property type="project" value="InterPro"/>
</dbReference>
<reference evidence="5 7" key="2">
    <citation type="submission" date="2018-10" db="EMBL/GenBank/DDBJ databases">
        <title>Complete genome sequence of Pseudomonas pelagia strain Kongs-67.</title>
        <authorList>
            <person name="Sinha R.K."/>
            <person name="Krishnan K."/>
        </authorList>
    </citation>
    <scope>NUCLEOTIDE SEQUENCE [LARGE SCALE GENOMIC DNA]</scope>
    <source>
        <strain evidence="5 7">Kongs-67</strain>
    </source>
</reference>
<dbReference type="SUPFAM" id="SSF55874">
    <property type="entry name" value="ATPase domain of HSP90 chaperone/DNA topoisomerase II/histidine kinase"/>
    <property type="match status" value="1"/>
</dbReference>
<name>A0AA91U066_9GAMM</name>
<feature type="transmembrane region" description="Helical" evidence="1">
    <location>
        <begin position="83"/>
        <end position="105"/>
    </location>
</feature>
<evidence type="ECO:0000313" key="7">
    <source>
        <dbReference type="Proteomes" id="UP000344571"/>
    </source>
</evidence>
<feature type="transmembrane region" description="Helical" evidence="1">
    <location>
        <begin position="51"/>
        <end position="76"/>
    </location>
</feature>